<dbReference type="SUPFAM" id="SSF55874">
    <property type="entry name" value="ATPase domain of HSP90 chaperone/DNA topoisomerase II/histidine kinase"/>
    <property type="match status" value="1"/>
</dbReference>
<protein>
    <submittedName>
        <fullName evidence="3">GHKL domain-containing protein</fullName>
    </submittedName>
</protein>
<accession>A0A4U3KUW3</accession>
<dbReference type="Pfam" id="PF14501">
    <property type="entry name" value="HATPase_c_5"/>
    <property type="match status" value="1"/>
</dbReference>
<sequence>MLDITLRSLSLLVYLFLISYFFSNWSTAIKSHREFYNVIWIVIIISAMVTIILSNAYIPNIYLPYLNLLLSFILTYTIAMLHSVPYLDSVVWTMTLISINLICEVLSLHFTKIILNAELTSHDSPTFFITSITITTLIGVAWIVILKFSIVKEAKSELSTNLSFIVILLPIPILSIIILFGLLIGNNNDKISEITITISVIFLNICVIFLYKITIEYQKNQYNLTLRKKNIEVEYRILNEIKRNRTNVLKLKHDLKNQYLTILGLIENEEVNEAIDYIKSSFDILEPPTKTYAADGVLNYLLNEKLAEARKNQINVDHQIFVSKNIKINNDVLTIVIGNIIDNAIQASKRIKPIDRYVNIIIKQVNNDLFIEVSNNYNSEEIFTRKHRKDKGLGMKNIGDLLQQLGGIQRHWTKQRRYFVTIVIFNVYKGNKCGDN</sequence>
<dbReference type="Gene3D" id="3.30.565.10">
    <property type="entry name" value="Histidine kinase-like ATPase, C-terminal domain"/>
    <property type="match status" value="1"/>
</dbReference>
<dbReference type="InterPro" id="IPR032834">
    <property type="entry name" value="NatK-like_C"/>
</dbReference>
<evidence type="ECO:0000259" key="2">
    <source>
        <dbReference type="Pfam" id="PF14501"/>
    </source>
</evidence>
<feature type="transmembrane region" description="Helical" evidence="1">
    <location>
        <begin position="162"/>
        <end position="185"/>
    </location>
</feature>
<dbReference type="EMBL" id="SIYF01000516">
    <property type="protein sequence ID" value="TKK64766.1"/>
    <property type="molecule type" value="Genomic_DNA"/>
</dbReference>
<reference evidence="3 4" key="1">
    <citation type="submission" date="2019-02" db="EMBL/GenBank/DDBJ databases">
        <title>Bacteria dissemination in different level of health care in South Africa: the effectiveness of infections prevention and control.</title>
        <authorList>
            <person name="Shobo C."/>
            <person name="Amoako D.G."/>
            <person name="Allam M."/>
            <person name="Ismail A."/>
            <person name="Bester L.A."/>
            <person name="Essack S.Y."/>
        </authorList>
    </citation>
    <scope>NUCLEOTIDE SEQUENCE [LARGE SCALE GENOMIC DNA]</scope>
    <source>
        <strain evidence="3 4">2SIL2</strain>
    </source>
</reference>
<keyword evidence="1" id="KW-0472">Membrane</keyword>
<name>A0A4U3KUW3_ENTFL</name>
<proteinExistence type="predicted"/>
<gene>
    <name evidence="3" type="ORF">EY666_16730</name>
</gene>
<organism evidence="3 4">
    <name type="scientific">Enterococcus faecalis</name>
    <name type="common">Streptococcus faecalis</name>
    <dbReference type="NCBI Taxonomy" id="1351"/>
    <lineage>
        <taxon>Bacteria</taxon>
        <taxon>Bacillati</taxon>
        <taxon>Bacillota</taxon>
        <taxon>Bacilli</taxon>
        <taxon>Lactobacillales</taxon>
        <taxon>Enterococcaceae</taxon>
        <taxon>Enterococcus</taxon>
    </lineage>
</organism>
<feature type="domain" description="Sensor histidine kinase NatK-like C-terminal" evidence="2">
    <location>
        <begin position="333"/>
        <end position="407"/>
    </location>
</feature>
<feature type="transmembrane region" description="Helical" evidence="1">
    <location>
        <begin position="35"/>
        <end position="58"/>
    </location>
</feature>
<feature type="transmembrane region" description="Helical" evidence="1">
    <location>
        <begin position="91"/>
        <end position="115"/>
    </location>
</feature>
<evidence type="ECO:0000313" key="4">
    <source>
        <dbReference type="Proteomes" id="UP000305511"/>
    </source>
</evidence>
<comment type="caution">
    <text evidence="3">The sequence shown here is derived from an EMBL/GenBank/DDBJ whole genome shotgun (WGS) entry which is preliminary data.</text>
</comment>
<feature type="transmembrane region" description="Helical" evidence="1">
    <location>
        <begin position="191"/>
        <end position="211"/>
    </location>
</feature>
<evidence type="ECO:0000256" key="1">
    <source>
        <dbReference type="SAM" id="Phobius"/>
    </source>
</evidence>
<feature type="transmembrane region" description="Helical" evidence="1">
    <location>
        <begin position="127"/>
        <end position="150"/>
    </location>
</feature>
<dbReference type="InterPro" id="IPR036890">
    <property type="entry name" value="HATPase_C_sf"/>
</dbReference>
<feature type="transmembrane region" description="Helical" evidence="1">
    <location>
        <begin position="64"/>
        <end position="84"/>
    </location>
</feature>
<feature type="transmembrane region" description="Helical" evidence="1">
    <location>
        <begin position="6"/>
        <end position="23"/>
    </location>
</feature>
<evidence type="ECO:0000313" key="3">
    <source>
        <dbReference type="EMBL" id="TKK64766.1"/>
    </source>
</evidence>
<dbReference type="AlphaFoldDB" id="A0A4U3KUW3"/>
<keyword evidence="1" id="KW-0812">Transmembrane</keyword>
<dbReference type="Proteomes" id="UP000305511">
    <property type="component" value="Unassembled WGS sequence"/>
</dbReference>
<keyword evidence="1" id="KW-1133">Transmembrane helix</keyword>